<evidence type="ECO:0000313" key="9">
    <source>
        <dbReference type="Proteomes" id="UP000637643"/>
    </source>
</evidence>
<keyword evidence="4 6" id="KW-1133">Transmembrane helix</keyword>
<evidence type="ECO:0000256" key="1">
    <source>
        <dbReference type="ARBA" id="ARBA00004162"/>
    </source>
</evidence>
<gene>
    <name evidence="8" type="ORF">GCM10010912_27940</name>
</gene>
<keyword evidence="3 6" id="KW-0812">Transmembrane</keyword>
<evidence type="ECO:0000259" key="7">
    <source>
        <dbReference type="Pfam" id="PF04024"/>
    </source>
</evidence>
<evidence type="ECO:0000256" key="3">
    <source>
        <dbReference type="ARBA" id="ARBA00022692"/>
    </source>
</evidence>
<dbReference type="Proteomes" id="UP000637643">
    <property type="component" value="Unassembled WGS sequence"/>
</dbReference>
<name>A0A917CAR4_9BACL</name>
<keyword evidence="5 6" id="KW-0472">Membrane</keyword>
<dbReference type="AlphaFoldDB" id="A0A917CAR4"/>
<keyword evidence="9" id="KW-1185">Reference proteome</keyword>
<proteinExistence type="predicted"/>
<dbReference type="InterPro" id="IPR052027">
    <property type="entry name" value="PspC"/>
</dbReference>
<keyword evidence="2" id="KW-1003">Cell membrane</keyword>
<comment type="subcellular location">
    <subcellularLocation>
        <location evidence="1">Cell membrane</location>
        <topology evidence="1">Single-pass membrane protein</topology>
    </subcellularLocation>
</comment>
<dbReference type="RefSeq" id="WP_189025739.1">
    <property type="nucleotide sequence ID" value="NZ_BMKR01000010.1"/>
</dbReference>
<evidence type="ECO:0000256" key="5">
    <source>
        <dbReference type="ARBA" id="ARBA00023136"/>
    </source>
</evidence>
<dbReference type="PANTHER" id="PTHR33885:SF3">
    <property type="entry name" value="PHAGE SHOCK PROTEIN C"/>
    <property type="match status" value="1"/>
</dbReference>
<evidence type="ECO:0000256" key="4">
    <source>
        <dbReference type="ARBA" id="ARBA00022989"/>
    </source>
</evidence>
<protein>
    <submittedName>
        <fullName evidence="8">PspC family transcriptional regulator</fullName>
    </submittedName>
</protein>
<accession>A0A917CAR4</accession>
<organism evidence="8 9">
    <name type="scientific">Paenibacillus albidus</name>
    <dbReference type="NCBI Taxonomy" id="2041023"/>
    <lineage>
        <taxon>Bacteria</taxon>
        <taxon>Bacillati</taxon>
        <taxon>Bacillota</taxon>
        <taxon>Bacilli</taxon>
        <taxon>Bacillales</taxon>
        <taxon>Paenibacillaceae</taxon>
        <taxon>Paenibacillus</taxon>
    </lineage>
</organism>
<feature type="domain" description="Phage shock protein PspC N-terminal" evidence="7">
    <location>
        <begin position="2"/>
        <end position="59"/>
    </location>
</feature>
<dbReference type="GO" id="GO:0005886">
    <property type="term" value="C:plasma membrane"/>
    <property type="evidence" value="ECO:0007669"/>
    <property type="project" value="UniProtKB-SubCell"/>
</dbReference>
<dbReference type="Pfam" id="PF04024">
    <property type="entry name" value="PspC"/>
    <property type="match status" value="1"/>
</dbReference>
<feature type="transmembrane region" description="Helical" evidence="6">
    <location>
        <begin position="33"/>
        <end position="57"/>
    </location>
</feature>
<evidence type="ECO:0000256" key="6">
    <source>
        <dbReference type="SAM" id="Phobius"/>
    </source>
</evidence>
<dbReference type="EMBL" id="BMKR01000010">
    <property type="protein sequence ID" value="GGF81255.1"/>
    <property type="molecule type" value="Genomic_DNA"/>
</dbReference>
<dbReference type="PANTHER" id="PTHR33885">
    <property type="entry name" value="PHAGE SHOCK PROTEIN C"/>
    <property type="match status" value="1"/>
</dbReference>
<evidence type="ECO:0000313" key="8">
    <source>
        <dbReference type="EMBL" id="GGF81255.1"/>
    </source>
</evidence>
<evidence type="ECO:0000256" key="2">
    <source>
        <dbReference type="ARBA" id="ARBA00022475"/>
    </source>
</evidence>
<comment type="caution">
    <text evidence="8">The sequence shown here is derived from an EMBL/GenBank/DDBJ whole genome shotgun (WGS) entry which is preliminary data.</text>
</comment>
<dbReference type="InterPro" id="IPR007168">
    <property type="entry name" value="Phageshock_PspC_N"/>
</dbReference>
<reference evidence="8" key="2">
    <citation type="submission" date="2020-09" db="EMBL/GenBank/DDBJ databases">
        <authorList>
            <person name="Sun Q."/>
            <person name="Zhou Y."/>
        </authorList>
    </citation>
    <scope>NUCLEOTIDE SEQUENCE</scope>
    <source>
        <strain evidence="8">CGMCC 1.16134</strain>
    </source>
</reference>
<reference evidence="8" key="1">
    <citation type="journal article" date="2014" name="Int. J. Syst. Evol. Microbiol.">
        <title>Complete genome sequence of Corynebacterium casei LMG S-19264T (=DSM 44701T), isolated from a smear-ripened cheese.</title>
        <authorList>
            <consortium name="US DOE Joint Genome Institute (JGI-PGF)"/>
            <person name="Walter F."/>
            <person name="Albersmeier A."/>
            <person name="Kalinowski J."/>
            <person name="Ruckert C."/>
        </authorList>
    </citation>
    <scope>NUCLEOTIDE SEQUENCE</scope>
    <source>
        <strain evidence="8">CGMCC 1.16134</strain>
    </source>
</reference>
<sequence>MKKLFRSRSDKRISGLCGGLAQYLGIDATILRLAALIATLFSFGTIILIYVIGSIIVPLDNYSSFSEDPHFY</sequence>